<dbReference type="PANTHER" id="PTHR16148:SF14">
    <property type="entry name" value="MYND-TYPE DOMAIN-CONTAINING PROTEIN"/>
    <property type="match status" value="1"/>
</dbReference>
<proteinExistence type="predicted"/>
<comment type="caution">
    <text evidence="2">The sequence shown here is derived from an EMBL/GenBank/DDBJ whole genome shotgun (WGS) entry which is preliminary data.</text>
</comment>
<accession>A0A8J5K0Y4</accession>
<dbReference type="AlphaFoldDB" id="A0A8J5K0Y4"/>
<evidence type="ECO:0000256" key="1">
    <source>
        <dbReference type="SAM" id="MobiDB-lite"/>
    </source>
</evidence>
<dbReference type="Proteomes" id="UP000747542">
    <property type="component" value="Unassembled WGS sequence"/>
</dbReference>
<reference evidence="2" key="1">
    <citation type="journal article" date="2021" name="Sci. Adv.">
        <title>The American lobster genome reveals insights on longevity, neural, and immune adaptations.</title>
        <authorList>
            <person name="Polinski J.M."/>
            <person name="Zimin A.V."/>
            <person name="Clark K.F."/>
            <person name="Kohn A.B."/>
            <person name="Sadowski N."/>
            <person name="Timp W."/>
            <person name="Ptitsyn A."/>
            <person name="Khanna P."/>
            <person name="Romanova D.Y."/>
            <person name="Williams P."/>
            <person name="Greenwood S.J."/>
            <person name="Moroz L.L."/>
            <person name="Walt D.R."/>
            <person name="Bodnar A.G."/>
        </authorList>
    </citation>
    <scope>NUCLEOTIDE SEQUENCE</scope>
    <source>
        <strain evidence="2">GMGI-L3</strain>
    </source>
</reference>
<organism evidence="2 3">
    <name type="scientific">Homarus americanus</name>
    <name type="common">American lobster</name>
    <dbReference type="NCBI Taxonomy" id="6706"/>
    <lineage>
        <taxon>Eukaryota</taxon>
        <taxon>Metazoa</taxon>
        <taxon>Ecdysozoa</taxon>
        <taxon>Arthropoda</taxon>
        <taxon>Crustacea</taxon>
        <taxon>Multicrustacea</taxon>
        <taxon>Malacostraca</taxon>
        <taxon>Eumalacostraca</taxon>
        <taxon>Eucarida</taxon>
        <taxon>Decapoda</taxon>
        <taxon>Pleocyemata</taxon>
        <taxon>Astacidea</taxon>
        <taxon>Nephropoidea</taxon>
        <taxon>Nephropidae</taxon>
        <taxon>Homarus</taxon>
    </lineage>
</organism>
<sequence>MRLVSCGMGGITELHTHTPSLSQHSHGPPPTLAPSPSVNALQYTYWALHKHLHPPPPPVYARQQECFPGRRRVLSATYRWGRRHTRHTRSVSCIVARHHDHRTVASVWCVIQLDITETTASVSQTTASLPHTTASRVVMSGTIITNMTQLTGVPLTPPLPPREERSLPFLHPHTYAYPQVPVDVGGSVIPLQGFFQQHITHMEALRPPRPAVSPRLRQIIRPAPLVPHPTSPPVSLSALLDPFRLFSRPKLTRKSYMEVEYPTTTAKTTTTTTKAPLVYFPAGDQGECGDYKPPGFDTYSFIGFLLGVVNIVAQVANNVNNNLNNNNNNNNDNNNNLDNINVANSNSNQNNMNTVTIPPAMGRRRKRGTKEEEEEEEEEEGSKWQRPNVEEVLAAAVAVPFLRTFWVLAGGRPGECVLRAVCEANFNATYDLHHTHDRSFNYNNTARDDSDLAQIFAAIFTEALGEWAPPAGVPRSSITASGLYGRRGQDCSFLSPHCSRAAWKRILRDVEDHQTMNLSFLKEEEGEEDLLDHIRNHSEDFADLGLPNIASIFNFDEFI</sequence>
<protein>
    <submittedName>
        <fullName evidence="2">Uncharacterized protein</fullName>
    </submittedName>
</protein>
<dbReference type="PANTHER" id="PTHR16148">
    <property type="entry name" value="NF-KAPPA-B-REPRESSING FACTOR-RELATED"/>
    <property type="match status" value="1"/>
</dbReference>
<evidence type="ECO:0000313" key="3">
    <source>
        <dbReference type="Proteomes" id="UP000747542"/>
    </source>
</evidence>
<feature type="region of interest" description="Disordered" evidence="1">
    <location>
        <begin position="322"/>
        <end position="385"/>
    </location>
</feature>
<feature type="compositionally biased region" description="Low complexity" evidence="1">
    <location>
        <begin position="322"/>
        <end position="351"/>
    </location>
</feature>
<keyword evidence="3" id="KW-1185">Reference proteome</keyword>
<evidence type="ECO:0000313" key="2">
    <source>
        <dbReference type="EMBL" id="KAG7167356.1"/>
    </source>
</evidence>
<name>A0A8J5K0Y4_HOMAM</name>
<dbReference type="EMBL" id="JAHLQT010021643">
    <property type="protein sequence ID" value="KAG7167356.1"/>
    <property type="molecule type" value="Genomic_DNA"/>
</dbReference>
<feature type="region of interest" description="Disordered" evidence="1">
    <location>
        <begin position="15"/>
        <end position="34"/>
    </location>
</feature>
<gene>
    <name evidence="2" type="ORF">Hamer_G012798</name>
</gene>
<feature type="compositionally biased region" description="Acidic residues" evidence="1">
    <location>
        <begin position="371"/>
        <end position="380"/>
    </location>
</feature>